<reference evidence="1" key="1">
    <citation type="submission" date="2020-07" db="EMBL/GenBank/DDBJ databases">
        <title>Highly diverse flavobacterial phages as mortality factor during North Sea spring blooms.</title>
        <authorList>
            <person name="Bartlau N."/>
            <person name="Wichels A."/>
            <person name="Krohne G."/>
            <person name="Adriaenssens E.M."/>
            <person name="Heins A."/>
            <person name="Fuchs B.M."/>
            <person name="Amann R."/>
            <person name="Moraru C."/>
        </authorList>
    </citation>
    <scope>NUCLEOTIDE SEQUENCE</scope>
</reference>
<organism evidence="1 2">
    <name type="scientific">Maribacter phage Colly_1</name>
    <dbReference type="NCBI Taxonomy" id="2745691"/>
    <lineage>
        <taxon>Viruses</taxon>
        <taxon>Duplodnaviria</taxon>
        <taxon>Heunggongvirae</taxon>
        <taxon>Uroviricota</taxon>
        <taxon>Caudoviricetes</taxon>
        <taxon>Molycolviridae</taxon>
        <taxon>Mollyvirus</taxon>
        <taxon>Mollyvirus colly</taxon>
    </lineage>
</organism>
<accession>A0A8E4UY01</accession>
<proteinExistence type="predicted"/>
<evidence type="ECO:0000313" key="2">
    <source>
        <dbReference type="Proteomes" id="UP000693899"/>
    </source>
</evidence>
<sequence>MNLKSLVESNKPISSIMERVYYRMPPQYKDKPENMYDIKPGGYLYFADDSDKDFKFEEYLIIQLFTDERTDYVIIYDEDEDRIKCVTSDNYYEHGIGYAESSEKNLALASQIWKDNASTINLLRRHPSAFAYERDSRPDNYESEIVLGVEDRVNDFVNKLKMAKAAGVL</sequence>
<evidence type="ECO:0000313" key="1">
    <source>
        <dbReference type="EMBL" id="QQO97313.1"/>
    </source>
</evidence>
<dbReference type="EMBL" id="MT732450">
    <property type="protein sequence ID" value="QQO97313.1"/>
    <property type="molecule type" value="Genomic_DNA"/>
</dbReference>
<dbReference type="Proteomes" id="UP000693899">
    <property type="component" value="Segment"/>
</dbReference>
<gene>
    <name evidence="1" type="ORF">Colly1_31</name>
</gene>
<protein>
    <submittedName>
        <fullName evidence="1">Uncharacterized protein</fullName>
    </submittedName>
</protein>
<keyword evidence="2" id="KW-1185">Reference proteome</keyword>
<name>A0A8E4UY01_9CAUD</name>